<evidence type="ECO:0000256" key="2">
    <source>
        <dbReference type="ARBA" id="ARBA00022475"/>
    </source>
</evidence>
<feature type="transmembrane region" description="Helical" evidence="8">
    <location>
        <begin position="74"/>
        <end position="90"/>
    </location>
</feature>
<dbReference type="Pfam" id="PF00953">
    <property type="entry name" value="Glycos_transf_4"/>
    <property type="match status" value="1"/>
</dbReference>
<dbReference type="Proteomes" id="UP000185062">
    <property type="component" value="Unassembled WGS sequence"/>
</dbReference>
<dbReference type="GO" id="GO:0071555">
    <property type="term" value="P:cell wall organization"/>
    <property type="evidence" value="ECO:0007669"/>
    <property type="project" value="TreeGrafter"/>
</dbReference>
<comment type="subcellular location">
    <subcellularLocation>
        <location evidence="1">Cell membrane</location>
        <topology evidence="1">Multi-pass membrane protein</topology>
    </subcellularLocation>
</comment>
<keyword evidence="10" id="KW-1185">Reference proteome</keyword>
<feature type="binding site" evidence="7">
    <location>
        <position position="200"/>
    </location>
    <ligand>
        <name>Mg(2+)</name>
        <dbReference type="ChEBI" id="CHEBI:18420"/>
    </ligand>
</feature>
<feature type="transmembrane region" description="Helical" evidence="8">
    <location>
        <begin position="122"/>
        <end position="141"/>
    </location>
</feature>
<feature type="binding site" evidence="7">
    <location>
        <position position="140"/>
    </location>
    <ligand>
        <name>Mg(2+)</name>
        <dbReference type="ChEBI" id="CHEBI:18420"/>
    </ligand>
</feature>
<dbReference type="GO" id="GO:0005886">
    <property type="term" value="C:plasma membrane"/>
    <property type="evidence" value="ECO:0007669"/>
    <property type="project" value="UniProtKB-SubCell"/>
</dbReference>
<dbReference type="eggNOG" id="COG0472">
    <property type="taxonomic scope" value="Bacteria"/>
</dbReference>
<dbReference type="AlphaFoldDB" id="A0A1N6I713"/>
<dbReference type="GO" id="GO:0016780">
    <property type="term" value="F:phosphotransferase activity, for other substituted phosphate groups"/>
    <property type="evidence" value="ECO:0007669"/>
    <property type="project" value="InterPro"/>
</dbReference>
<dbReference type="CDD" id="cd06854">
    <property type="entry name" value="GT_WbpL_WbcO_like"/>
    <property type="match status" value="1"/>
</dbReference>
<feature type="transmembrane region" description="Helical" evidence="8">
    <location>
        <begin position="201"/>
        <end position="219"/>
    </location>
</feature>
<dbReference type="PANTHER" id="PTHR22926">
    <property type="entry name" value="PHOSPHO-N-ACETYLMURAMOYL-PENTAPEPTIDE-TRANSFERASE"/>
    <property type="match status" value="1"/>
</dbReference>
<dbReference type="PANTHER" id="PTHR22926:SF3">
    <property type="entry name" value="UNDECAPRENYL-PHOSPHATE ALPHA-N-ACETYLGLUCOSAMINYL 1-PHOSPHATE TRANSFERASE"/>
    <property type="match status" value="1"/>
</dbReference>
<reference evidence="9 10" key="1">
    <citation type="submission" date="2016-12" db="EMBL/GenBank/DDBJ databases">
        <authorList>
            <person name="Song W.-J."/>
            <person name="Kurnit D.M."/>
        </authorList>
    </citation>
    <scope>NUCLEOTIDE SEQUENCE [LARGE SCALE GENOMIC DNA]</scope>
    <source>
        <strain evidence="9 10">ATCC 49181</strain>
    </source>
</reference>
<dbReference type="InterPro" id="IPR000715">
    <property type="entry name" value="Glycosyl_transferase_4"/>
</dbReference>
<feature type="transmembrane region" description="Helical" evidence="8">
    <location>
        <begin position="49"/>
        <end position="68"/>
    </location>
</feature>
<evidence type="ECO:0000256" key="1">
    <source>
        <dbReference type="ARBA" id="ARBA00004651"/>
    </source>
</evidence>
<feature type="transmembrane region" description="Helical" evidence="8">
    <location>
        <begin position="301"/>
        <end position="319"/>
    </location>
</feature>
<keyword evidence="2" id="KW-1003">Cell membrane</keyword>
<keyword evidence="7" id="KW-0479">Metal-binding</keyword>
<sequence length="330" mass="36682">MVLEFSLSVVSAPLLSFVVAFFSILWLIKGKALRVLDYPNSRSLHAVPVPRIGGIGLMCGVLTAWILFSAVLPVSVWVGISLLLVISLIDDIWSLPIWCRLLIHSLAAAGFSTMLLLDMYGWVAVFLTSIVIVWMSNLYNFMDGSDGLAGGMTVIGFGYYGLFALFSGHNEFAMINFSIAAAAMAFLLYNFYPARIFMGDVGAIPLGFLAAVLGILGWIDGLWSLWLPLLIFSPFIMDSTVTLIKRGLRGKKIWQAHCEHYYQRVLRSGLGHRNTALLSYILMLAVGASAMWAAYQDSSVQYWISVIWSGIYLTLMLVSDRYQRHYSSKE</sequence>
<dbReference type="EMBL" id="FSRO01000001">
    <property type="protein sequence ID" value="SIO27807.1"/>
    <property type="molecule type" value="Genomic_DNA"/>
</dbReference>
<feature type="transmembrane region" description="Helical" evidence="8">
    <location>
        <begin position="172"/>
        <end position="189"/>
    </location>
</feature>
<keyword evidence="3 9" id="KW-0808">Transferase</keyword>
<evidence type="ECO:0000256" key="3">
    <source>
        <dbReference type="ARBA" id="ARBA00022679"/>
    </source>
</evidence>
<evidence type="ECO:0000256" key="7">
    <source>
        <dbReference type="PIRSR" id="PIRSR600715-1"/>
    </source>
</evidence>
<dbReference type="GO" id="GO:0046872">
    <property type="term" value="F:metal ion binding"/>
    <property type="evidence" value="ECO:0007669"/>
    <property type="project" value="UniProtKB-KW"/>
</dbReference>
<dbReference type="GO" id="GO:0044038">
    <property type="term" value="P:cell wall macromolecule biosynthetic process"/>
    <property type="evidence" value="ECO:0007669"/>
    <property type="project" value="TreeGrafter"/>
</dbReference>
<gene>
    <name evidence="9" type="ORF">SAMN02743940_1588</name>
</gene>
<evidence type="ECO:0000313" key="9">
    <source>
        <dbReference type="EMBL" id="SIO27807.1"/>
    </source>
</evidence>
<dbReference type="STRING" id="44575.SAMN05216419_10793"/>
<feature type="transmembrane region" description="Helical" evidence="8">
    <location>
        <begin position="277"/>
        <end position="295"/>
    </location>
</feature>
<comment type="cofactor">
    <cofactor evidence="7">
        <name>Mg(2+)</name>
        <dbReference type="ChEBI" id="CHEBI:18420"/>
    </cofactor>
</comment>
<organism evidence="9 10">
    <name type="scientific">Nitrosomonas cryotolerans ATCC 49181</name>
    <dbReference type="NCBI Taxonomy" id="1131553"/>
    <lineage>
        <taxon>Bacteria</taxon>
        <taxon>Pseudomonadati</taxon>
        <taxon>Pseudomonadota</taxon>
        <taxon>Betaproteobacteria</taxon>
        <taxon>Nitrosomonadales</taxon>
        <taxon>Nitrosomonadaceae</taxon>
        <taxon>Nitrosomonas</taxon>
    </lineage>
</organism>
<feature type="transmembrane region" description="Helical" evidence="8">
    <location>
        <begin position="225"/>
        <end position="244"/>
    </location>
</feature>
<protein>
    <submittedName>
        <fullName evidence="9">UDP-N-acetylmuramyl pentapeptide phosphotransferase/UDP-N-acetylglucosamine-1-phosphate transferase</fullName>
    </submittedName>
</protein>
<evidence type="ECO:0000256" key="5">
    <source>
        <dbReference type="ARBA" id="ARBA00022989"/>
    </source>
</evidence>
<proteinExistence type="predicted"/>
<keyword evidence="6 8" id="KW-0472">Membrane</keyword>
<evidence type="ECO:0000256" key="6">
    <source>
        <dbReference type="ARBA" id="ARBA00023136"/>
    </source>
</evidence>
<evidence type="ECO:0000256" key="4">
    <source>
        <dbReference type="ARBA" id="ARBA00022692"/>
    </source>
</evidence>
<name>A0A1N6I713_9PROT</name>
<dbReference type="GO" id="GO:0009103">
    <property type="term" value="P:lipopolysaccharide biosynthetic process"/>
    <property type="evidence" value="ECO:0007669"/>
    <property type="project" value="TreeGrafter"/>
</dbReference>
<feature type="transmembrane region" description="Helical" evidence="8">
    <location>
        <begin position="6"/>
        <end position="28"/>
    </location>
</feature>
<keyword evidence="5 8" id="KW-1133">Transmembrane helix</keyword>
<feature type="transmembrane region" description="Helical" evidence="8">
    <location>
        <begin position="148"/>
        <end position="166"/>
    </location>
</feature>
<evidence type="ECO:0000256" key="8">
    <source>
        <dbReference type="SAM" id="Phobius"/>
    </source>
</evidence>
<keyword evidence="7" id="KW-0460">Magnesium</keyword>
<accession>A0A1N6I713</accession>
<keyword evidence="4 8" id="KW-0812">Transmembrane</keyword>
<evidence type="ECO:0000313" key="10">
    <source>
        <dbReference type="Proteomes" id="UP000185062"/>
    </source>
</evidence>